<proteinExistence type="predicted"/>
<name>M5ISB6_9BACT</name>
<dbReference type="AlphaFoldDB" id="M5ISB6"/>
<gene>
    <name evidence="1" type="ORF">CSUNSWCD_286</name>
</gene>
<dbReference type="PATRIC" id="fig|1244083.3.peg.291"/>
<evidence type="ECO:0000313" key="2">
    <source>
        <dbReference type="Proteomes" id="UP000011939"/>
    </source>
</evidence>
<dbReference type="EMBL" id="AMZQ01000001">
    <property type="protein sequence ID" value="EKU12346.1"/>
    <property type="molecule type" value="Genomic_DNA"/>
</dbReference>
<accession>M5ISB6</accession>
<evidence type="ECO:0000313" key="1">
    <source>
        <dbReference type="EMBL" id="EKU12346.1"/>
    </source>
</evidence>
<reference evidence="1 2" key="1">
    <citation type="journal article" date="2013" name="Genome Announc.">
        <title>Genome Sequence of Campylobacter showae UNSWCD, Isolated from a Patient with Crohn's Disease.</title>
        <authorList>
            <person name="Tay A.P."/>
            <person name="Kaakoush N.O."/>
            <person name="Deshpande N.P."/>
            <person name="Chen Z."/>
            <person name="Mitchell H."/>
            <person name="Wilkins M.R."/>
        </authorList>
    </citation>
    <scope>NUCLEOTIDE SEQUENCE [LARGE SCALE GENOMIC DNA]</scope>
    <source>
        <strain evidence="1 2">CSUNSWCD</strain>
    </source>
</reference>
<organism evidence="1 2">
    <name type="scientific">Campylobacter showae CSUNSWCD</name>
    <dbReference type="NCBI Taxonomy" id="1244083"/>
    <lineage>
        <taxon>Bacteria</taxon>
        <taxon>Pseudomonadati</taxon>
        <taxon>Campylobacterota</taxon>
        <taxon>Epsilonproteobacteria</taxon>
        <taxon>Campylobacterales</taxon>
        <taxon>Campylobacteraceae</taxon>
        <taxon>Campylobacter</taxon>
    </lineage>
</organism>
<dbReference type="Proteomes" id="UP000011939">
    <property type="component" value="Unassembled WGS sequence"/>
</dbReference>
<sequence length="45" mass="5632">MKSRVKFWCSNSRRWNKFKRRGFSKFINFREFQNRSASRNDSRKG</sequence>
<protein>
    <submittedName>
        <fullName evidence="1">Uncharacterized protein</fullName>
    </submittedName>
</protein>
<comment type="caution">
    <text evidence="1">The sequence shown here is derived from an EMBL/GenBank/DDBJ whole genome shotgun (WGS) entry which is preliminary data.</text>
</comment>